<keyword evidence="12" id="KW-1185">Reference proteome</keyword>
<dbReference type="InterPro" id="IPR050160">
    <property type="entry name" value="MHC/Immunoglobulin"/>
</dbReference>
<keyword evidence="2" id="KW-0812">Transmembrane</keyword>
<protein>
    <submittedName>
        <fullName evidence="11">2B19 protein</fullName>
    </submittedName>
</protein>
<feature type="non-terminal residue" evidence="11">
    <location>
        <position position="110"/>
    </location>
</feature>
<comment type="subcellular location">
    <subcellularLocation>
        <location evidence="1">Membrane</location>
        <topology evidence="1">Single-pass type I membrane protein</topology>
    </subcellularLocation>
</comment>
<dbReference type="GO" id="GO:0042613">
    <property type="term" value="C:MHC class II protein complex"/>
    <property type="evidence" value="ECO:0007669"/>
    <property type="project" value="UniProtKB-KW"/>
</dbReference>
<evidence type="ECO:0000259" key="10">
    <source>
        <dbReference type="SMART" id="SM00921"/>
    </source>
</evidence>
<keyword evidence="5" id="KW-1064">Adaptive immunity</keyword>
<evidence type="ECO:0000256" key="7">
    <source>
        <dbReference type="ARBA" id="ARBA00023157"/>
    </source>
</evidence>
<dbReference type="InterPro" id="IPR011162">
    <property type="entry name" value="MHC_I/II-like_Ag-recog"/>
</dbReference>
<gene>
    <name evidence="11" type="primary">Hladrb1_0</name>
    <name evidence="11" type="ORF">HIPICT_R08496</name>
</gene>
<evidence type="ECO:0000256" key="3">
    <source>
        <dbReference type="ARBA" id="ARBA00022859"/>
    </source>
</evidence>
<keyword evidence="6" id="KW-0472">Membrane</keyword>
<evidence type="ECO:0000256" key="4">
    <source>
        <dbReference type="ARBA" id="ARBA00022989"/>
    </source>
</evidence>
<reference evidence="11 12" key="1">
    <citation type="submission" date="2019-09" db="EMBL/GenBank/DDBJ databases">
        <title>Bird 10,000 Genomes (B10K) Project - Family phase.</title>
        <authorList>
            <person name="Zhang G."/>
        </authorList>
    </citation>
    <scope>NUCLEOTIDE SEQUENCE [LARGE SCALE GENOMIC DNA]</scope>
    <source>
        <strain evidence="11">B10K-DU-002-18</strain>
        <tissue evidence="11">Muscle</tissue>
    </source>
</reference>
<keyword evidence="8" id="KW-0325">Glycoprotein</keyword>
<keyword evidence="4" id="KW-1133">Transmembrane helix</keyword>
<comment type="caution">
    <text evidence="11">The sequence shown here is derived from an EMBL/GenBank/DDBJ whole genome shotgun (WGS) entry which is preliminary data.</text>
</comment>
<dbReference type="FunFam" id="3.10.320.10:FF:000001">
    <property type="entry name" value="HLA class II histocompatibility antigen, DRB1-1 beta chain"/>
    <property type="match status" value="1"/>
</dbReference>
<dbReference type="SMART" id="SM00921">
    <property type="entry name" value="MHC_II_beta"/>
    <property type="match status" value="1"/>
</dbReference>
<dbReference type="PANTHER" id="PTHR19944:SF99">
    <property type="entry name" value="HLA CLASS II HISTOCOMPATIBILITY ANTIGEN, DRB1 BETA CHAIN"/>
    <property type="match status" value="1"/>
</dbReference>
<keyword evidence="3" id="KW-0391">Immunity</keyword>
<evidence type="ECO:0000256" key="5">
    <source>
        <dbReference type="ARBA" id="ARBA00023130"/>
    </source>
</evidence>
<evidence type="ECO:0000256" key="1">
    <source>
        <dbReference type="ARBA" id="ARBA00004479"/>
    </source>
</evidence>
<dbReference type="Proteomes" id="UP000527178">
    <property type="component" value="Unassembled WGS sequence"/>
</dbReference>
<dbReference type="EMBL" id="VWYN01011340">
    <property type="protein sequence ID" value="NXR48852.1"/>
    <property type="molecule type" value="Genomic_DNA"/>
</dbReference>
<dbReference type="AlphaFoldDB" id="A0A7L2LNV6"/>
<keyword evidence="7" id="KW-1015">Disulfide bond</keyword>
<dbReference type="InterPro" id="IPR000353">
    <property type="entry name" value="MHC_II_b_N"/>
</dbReference>
<feature type="domain" description="MHC class II beta chain N-terminal" evidence="10">
    <location>
        <begin position="15"/>
        <end position="89"/>
    </location>
</feature>
<evidence type="ECO:0000313" key="11">
    <source>
        <dbReference type="EMBL" id="NXR48852.1"/>
    </source>
</evidence>
<dbReference type="GO" id="GO:0002250">
    <property type="term" value="P:adaptive immune response"/>
    <property type="evidence" value="ECO:0007669"/>
    <property type="project" value="UniProtKB-KW"/>
</dbReference>
<dbReference type="InterPro" id="IPR014745">
    <property type="entry name" value="MHC_II_a/b_N"/>
</dbReference>
<evidence type="ECO:0000256" key="6">
    <source>
        <dbReference type="ARBA" id="ARBA00023136"/>
    </source>
</evidence>
<keyword evidence="9" id="KW-0491">MHC II</keyword>
<feature type="non-terminal residue" evidence="11">
    <location>
        <position position="1"/>
    </location>
</feature>
<sequence length="110" mass="12828">LCPAHSGVFQFMGKFECHFINGMEKVRFMHRYIYNREQIVMFDSDVGHYVGFTPLGEKWARDWNSNPVVMERQQTAVDIVCRPNYKISVPFIVDRRVPPQPTPPLPSLSQ</sequence>
<name>A0A7L2LNV6_9SYLV</name>
<dbReference type="SUPFAM" id="SSF54452">
    <property type="entry name" value="MHC antigen-recognition domain"/>
    <property type="match status" value="1"/>
</dbReference>
<dbReference type="Gene3D" id="3.10.320.10">
    <property type="entry name" value="Class II Histocompatibility Antigen, M Beta Chain, Chain B, domain 1"/>
    <property type="match status" value="1"/>
</dbReference>
<evidence type="ECO:0000256" key="9">
    <source>
        <dbReference type="ARBA" id="ARBA00023182"/>
    </source>
</evidence>
<dbReference type="Pfam" id="PF00969">
    <property type="entry name" value="MHC_II_beta"/>
    <property type="match status" value="1"/>
</dbReference>
<accession>A0A7L2LNV6</accession>
<dbReference type="GO" id="GO:0002504">
    <property type="term" value="P:antigen processing and presentation of peptide or polysaccharide antigen via MHC class II"/>
    <property type="evidence" value="ECO:0007669"/>
    <property type="project" value="UniProtKB-KW"/>
</dbReference>
<evidence type="ECO:0000256" key="2">
    <source>
        <dbReference type="ARBA" id="ARBA00022692"/>
    </source>
</evidence>
<evidence type="ECO:0000256" key="8">
    <source>
        <dbReference type="ARBA" id="ARBA00023180"/>
    </source>
</evidence>
<proteinExistence type="predicted"/>
<dbReference type="PANTHER" id="PTHR19944">
    <property type="entry name" value="MHC CLASS II-RELATED"/>
    <property type="match status" value="1"/>
</dbReference>
<organism evidence="11 12">
    <name type="scientific">Hippolais icterina</name>
    <name type="common">icterine warbler</name>
    <dbReference type="NCBI Taxonomy" id="68497"/>
    <lineage>
        <taxon>Eukaryota</taxon>
        <taxon>Metazoa</taxon>
        <taxon>Chordata</taxon>
        <taxon>Craniata</taxon>
        <taxon>Vertebrata</taxon>
        <taxon>Euteleostomi</taxon>
        <taxon>Archelosauria</taxon>
        <taxon>Archosauria</taxon>
        <taxon>Dinosauria</taxon>
        <taxon>Saurischia</taxon>
        <taxon>Theropoda</taxon>
        <taxon>Coelurosauria</taxon>
        <taxon>Aves</taxon>
        <taxon>Neognathae</taxon>
        <taxon>Neoaves</taxon>
        <taxon>Telluraves</taxon>
        <taxon>Australaves</taxon>
        <taxon>Passeriformes</taxon>
        <taxon>Sylvioidea</taxon>
        <taxon>Sylviidae</taxon>
        <taxon>Acrocephalinae</taxon>
        <taxon>Hippolais</taxon>
    </lineage>
</organism>
<evidence type="ECO:0000313" key="12">
    <source>
        <dbReference type="Proteomes" id="UP000527178"/>
    </source>
</evidence>